<reference evidence="1" key="2">
    <citation type="submission" date="2022-01" db="EMBL/GenBank/DDBJ databases">
        <authorList>
            <person name="Yamashiro T."/>
            <person name="Shiraishi A."/>
            <person name="Satake H."/>
            <person name="Nakayama K."/>
        </authorList>
    </citation>
    <scope>NUCLEOTIDE SEQUENCE</scope>
</reference>
<proteinExistence type="predicted"/>
<dbReference type="Proteomes" id="UP001151760">
    <property type="component" value="Unassembled WGS sequence"/>
</dbReference>
<evidence type="ECO:0000313" key="2">
    <source>
        <dbReference type="Proteomes" id="UP001151760"/>
    </source>
</evidence>
<evidence type="ECO:0000313" key="1">
    <source>
        <dbReference type="EMBL" id="GJT53817.1"/>
    </source>
</evidence>
<organism evidence="1 2">
    <name type="scientific">Tanacetum coccineum</name>
    <dbReference type="NCBI Taxonomy" id="301880"/>
    <lineage>
        <taxon>Eukaryota</taxon>
        <taxon>Viridiplantae</taxon>
        <taxon>Streptophyta</taxon>
        <taxon>Embryophyta</taxon>
        <taxon>Tracheophyta</taxon>
        <taxon>Spermatophyta</taxon>
        <taxon>Magnoliopsida</taxon>
        <taxon>eudicotyledons</taxon>
        <taxon>Gunneridae</taxon>
        <taxon>Pentapetalae</taxon>
        <taxon>asterids</taxon>
        <taxon>campanulids</taxon>
        <taxon>Asterales</taxon>
        <taxon>Asteraceae</taxon>
        <taxon>Asteroideae</taxon>
        <taxon>Anthemideae</taxon>
        <taxon>Anthemidinae</taxon>
        <taxon>Tanacetum</taxon>
    </lineage>
</organism>
<name>A0ABQ5ETI5_9ASTR</name>
<accession>A0ABQ5ETI5</accession>
<comment type="caution">
    <text evidence="1">The sequence shown here is derived from an EMBL/GenBank/DDBJ whole genome shotgun (WGS) entry which is preliminary data.</text>
</comment>
<dbReference type="EMBL" id="BQNB010016621">
    <property type="protein sequence ID" value="GJT53817.1"/>
    <property type="molecule type" value="Genomic_DNA"/>
</dbReference>
<gene>
    <name evidence="1" type="ORF">Tco_0988871</name>
</gene>
<protein>
    <submittedName>
        <fullName evidence="1">Uncharacterized protein</fullName>
    </submittedName>
</protein>
<reference evidence="1" key="1">
    <citation type="journal article" date="2022" name="Int. J. Mol. Sci.">
        <title>Draft Genome of Tanacetum Coccineum: Genomic Comparison of Closely Related Tanacetum-Family Plants.</title>
        <authorList>
            <person name="Yamashiro T."/>
            <person name="Shiraishi A."/>
            <person name="Nakayama K."/>
            <person name="Satake H."/>
        </authorList>
    </citation>
    <scope>NUCLEOTIDE SEQUENCE</scope>
</reference>
<sequence>MVPKQVKTQKIQAGLQVSRVEDKDVIFSIRSALEDFIMLYFVLVRNIVSPLESDLGKSMALPQRLEKLLEDFSIEVGVLEVLILTYLDGSGLVGALVTFRHSFTA</sequence>
<keyword evidence="2" id="KW-1185">Reference proteome</keyword>